<dbReference type="PANTHER" id="PTHR17630:SF44">
    <property type="entry name" value="PROTEIN AIM2"/>
    <property type="match status" value="1"/>
</dbReference>
<dbReference type="Proteomes" id="UP000194127">
    <property type="component" value="Unassembled WGS sequence"/>
</dbReference>
<dbReference type="STRING" id="670580.A0A1X6NDZ5"/>
<accession>A0A1X6NDZ5</accession>
<dbReference type="SUPFAM" id="SSF53474">
    <property type="entry name" value="alpha/beta-Hydrolases"/>
    <property type="match status" value="1"/>
</dbReference>
<sequence>MATIARSPGDCCIKTVEHKGTARGVTETIAEVKTYISSPPELDEKRNIIIFFADVYGPFFLNSQLIMDYWASHGYLVLAPDYFEGDPVQNHLSKVGPNYSIEYDFVPGKMIRAKQITPPWIDAVKEKYGYCFGAPFVMESLAEDWTTAGAFGHPAILNEKHFRNLKQPLLLSCAEVDHTFPLDFRRKAEDILVEKKATYHIQVFSGVTHGFSLRGNVNDPVAKWAKEQSATAIKSWFDVFCGTAESTL</sequence>
<dbReference type="RefSeq" id="XP_024343659.1">
    <property type="nucleotide sequence ID" value="XM_024487805.1"/>
</dbReference>
<dbReference type="Gene3D" id="3.40.50.1820">
    <property type="entry name" value="alpha/beta hydrolase"/>
    <property type="match status" value="1"/>
</dbReference>
<dbReference type="Pfam" id="PF01738">
    <property type="entry name" value="DLH"/>
    <property type="match status" value="1"/>
</dbReference>
<protein>
    <recommendedName>
        <fullName evidence="1">Dienelactone hydrolase domain-containing protein</fullName>
    </recommendedName>
</protein>
<dbReference type="GeneID" id="36332754"/>
<keyword evidence="3" id="KW-1185">Reference proteome</keyword>
<evidence type="ECO:0000313" key="3">
    <source>
        <dbReference type="Proteomes" id="UP000194127"/>
    </source>
</evidence>
<organism evidence="2 3">
    <name type="scientific">Postia placenta MAD-698-R-SB12</name>
    <dbReference type="NCBI Taxonomy" id="670580"/>
    <lineage>
        <taxon>Eukaryota</taxon>
        <taxon>Fungi</taxon>
        <taxon>Dikarya</taxon>
        <taxon>Basidiomycota</taxon>
        <taxon>Agaricomycotina</taxon>
        <taxon>Agaricomycetes</taxon>
        <taxon>Polyporales</taxon>
        <taxon>Adustoporiaceae</taxon>
        <taxon>Rhodonia</taxon>
    </lineage>
</organism>
<dbReference type="OrthoDB" id="1393670at2759"/>
<dbReference type="EMBL" id="KZ110591">
    <property type="protein sequence ID" value="OSX66865.1"/>
    <property type="molecule type" value="Genomic_DNA"/>
</dbReference>
<name>A0A1X6NDZ5_9APHY</name>
<dbReference type="PANTHER" id="PTHR17630">
    <property type="entry name" value="DIENELACTONE HYDROLASE"/>
    <property type="match status" value="1"/>
</dbReference>
<evidence type="ECO:0000259" key="1">
    <source>
        <dbReference type="Pfam" id="PF01738"/>
    </source>
</evidence>
<reference evidence="2 3" key="1">
    <citation type="submission" date="2017-04" db="EMBL/GenBank/DDBJ databases">
        <title>Genome Sequence of the Model Brown-Rot Fungus Postia placenta SB12.</title>
        <authorList>
            <consortium name="DOE Joint Genome Institute"/>
            <person name="Gaskell J."/>
            <person name="Kersten P."/>
            <person name="Larrondo L.F."/>
            <person name="Canessa P."/>
            <person name="Martinez D."/>
            <person name="Hibbett D."/>
            <person name="Schmoll M."/>
            <person name="Kubicek C.P."/>
            <person name="Martinez A.T."/>
            <person name="Yadav J."/>
            <person name="Master E."/>
            <person name="Magnuson J.K."/>
            <person name="James T."/>
            <person name="Yaver D."/>
            <person name="Berka R."/>
            <person name="Labutti K."/>
            <person name="Lipzen A."/>
            <person name="Aerts A."/>
            <person name="Barry K."/>
            <person name="Henrissat B."/>
            <person name="Blanchette R."/>
            <person name="Grigoriev I."/>
            <person name="Cullen D."/>
        </authorList>
    </citation>
    <scope>NUCLEOTIDE SEQUENCE [LARGE SCALE GENOMIC DNA]</scope>
    <source>
        <strain evidence="2 3">MAD-698-R-SB12</strain>
    </source>
</reference>
<dbReference type="GO" id="GO:0016787">
    <property type="term" value="F:hydrolase activity"/>
    <property type="evidence" value="ECO:0007669"/>
    <property type="project" value="InterPro"/>
</dbReference>
<feature type="domain" description="Dienelactone hydrolase" evidence="1">
    <location>
        <begin position="33"/>
        <end position="238"/>
    </location>
</feature>
<dbReference type="InterPro" id="IPR029058">
    <property type="entry name" value="AB_hydrolase_fold"/>
</dbReference>
<proteinExistence type="predicted"/>
<evidence type="ECO:0000313" key="2">
    <source>
        <dbReference type="EMBL" id="OSX66865.1"/>
    </source>
</evidence>
<gene>
    <name evidence="2" type="ORF">POSPLADRAFT_1164100</name>
</gene>
<dbReference type="InterPro" id="IPR002925">
    <property type="entry name" value="Dienelactn_hydro"/>
</dbReference>
<dbReference type="AlphaFoldDB" id="A0A1X6NDZ5"/>